<keyword evidence="2" id="KW-0433">Leucine-rich repeat</keyword>
<organism evidence="12 13">
    <name type="scientific">Paspalum notatum var. saurae</name>
    <dbReference type="NCBI Taxonomy" id="547442"/>
    <lineage>
        <taxon>Eukaryota</taxon>
        <taxon>Viridiplantae</taxon>
        <taxon>Streptophyta</taxon>
        <taxon>Embryophyta</taxon>
        <taxon>Tracheophyta</taxon>
        <taxon>Spermatophyta</taxon>
        <taxon>Magnoliopsida</taxon>
        <taxon>Liliopsida</taxon>
        <taxon>Poales</taxon>
        <taxon>Poaceae</taxon>
        <taxon>PACMAD clade</taxon>
        <taxon>Panicoideae</taxon>
        <taxon>Andropogonodae</taxon>
        <taxon>Paspaleae</taxon>
        <taxon>Paspalinae</taxon>
        <taxon>Paspalum</taxon>
    </lineage>
</organism>
<feature type="domain" description="Disease resistance protein winged helix" evidence="10">
    <location>
        <begin position="471"/>
        <end position="546"/>
    </location>
</feature>
<evidence type="ECO:0000259" key="10">
    <source>
        <dbReference type="Pfam" id="PF23559"/>
    </source>
</evidence>
<dbReference type="InterPro" id="IPR058922">
    <property type="entry name" value="WHD_DRP"/>
</dbReference>
<dbReference type="GO" id="GO:0098542">
    <property type="term" value="P:defense response to other organism"/>
    <property type="evidence" value="ECO:0007669"/>
    <property type="project" value="TreeGrafter"/>
</dbReference>
<dbReference type="EMBL" id="CP144745">
    <property type="protein sequence ID" value="WVZ48933.1"/>
    <property type="molecule type" value="Genomic_DNA"/>
</dbReference>
<dbReference type="InterPro" id="IPR041118">
    <property type="entry name" value="Rx_N"/>
</dbReference>
<keyword evidence="13" id="KW-1185">Reference proteome</keyword>
<evidence type="ECO:0000256" key="2">
    <source>
        <dbReference type="ARBA" id="ARBA00022614"/>
    </source>
</evidence>
<dbReference type="Pfam" id="PF23598">
    <property type="entry name" value="LRR_14"/>
    <property type="match status" value="1"/>
</dbReference>
<dbReference type="Pfam" id="PF23559">
    <property type="entry name" value="WHD_DRP"/>
    <property type="match status" value="1"/>
</dbReference>
<evidence type="ECO:0000259" key="8">
    <source>
        <dbReference type="Pfam" id="PF00931"/>
    </source>
</evidence>
<evidence type="ECO:0000313" key="12">
    <source>
        <dbReference type="EMBL" id="WVZ48933.1"/>
    </source>
</evidence>
<evidence type="ECO:0000256" key="6">
    <source>
        <dbReference type="ARBA" id="ARBA00023054"/>
    </source>
</evidence>
<dbReference type="PANTHER" id="PTHR23155:SF1116">
    <property type="entry name" value="OS12G0273300 PROTEIN"/>
    <property type="match status" value="1"/>
</dbReference>
<dbReference type="Pfam" id="PF18052">
    <property type="entry name" value="Rx_N"/>
    <property type="match status" value="1"/>
</dbReference>
<feature type="domain" description="Disease resistance N-terminal" evidence="9">
    <location>
        <begin position="52"/>
        <end position="139"/>
    </location>
</feature>
<dbReference type="InterPro" id="IPR002182">
    <property type="entry name" value="NB-ARC"/>
</dbReference>
<dbReference type="Gene3D" id="1.20.5.4130">
    <property type="match status" value="1"/>
</dbReference>
<evidence type="ECO:0000313" key="13">
    <source>
        <dbReference type="Proteomes" id="UP001341281"/>
    </source>
</evidence>
<dbReference type="InterPro" id="IPR044974">
    <property type="entry name" value="Disease_R_plants"/>
</dbReference>
<dbReference type="InterPro" id="IPR038005">
    <property type="entry name" value="RX-like_CC"/>
</dbReference>
<evidence type="ECO:0000256" key="4">
    <source>
        <dbReference type="ARBA" id="ARBA00022741"/>
    </source>
</evidence>
<dbReference type="InterPro" id="IPR032675">
    <property type="entry name" value="LRR_dom_sf"/>
</dbReference>
<evidence type="ECO:0000259" key="11">
    <source>
        <dbReference type="Pfam" id="PF23598"/>
    </source>
</evidence>
<dbReference type="Gene3D" id="1.10.8.430">
    <property type="entry name" value="Helical domain of apoptotic protease-activating factors"/>
    <property type="match status" value="1"/>
</dbReference>
<dbReference type="SUPFAM" id="SSF52058">
    <property type="entry name" value="L domain-like"/>
    <property type="match status" value="1"/>
</dbReference>
<dbReference type="Pfam" id="PF00931">
    <property type="entry name" value="NB-ARC"/>
    <property type="match status" value="1"/>
</dbReference>
<dbReference type="PANTHER" id="PTHR23155">
    <property type="entry name" value="DISEASE RESISTANCE PROTEIN RP"/>
    <property type="match status" value="1"/>
</dbReference>
<dbReference type="CDD" id="cd14798">
    <property type="entry name" value="RX-CC_like"/>
    <property type="match status" value="1"/>
</dbReference>
<dbReference type="Gene3D" id="3.40.50.300">
    <property type="entry name" value="P-loop containing nucleotide triphosphate hydrolases"/>
    <property type="match status" value="1"/>
</dbReference>
<keyword evidence="6 7" id="KW-0175">Coiled coil</keyword>
<dbReference type="GO" id="GO:0043531">
    <property type="term" value="F:ADP binding"/>
    <property type="evidence" value="ECO:0007669"/>
    <property type="project" value="InterPro"/>
</dbReference>
<proteinExistence type="inferred from homology"/>
<dbReference type="AlphaFoldDB" id="A0AAQ3SI11"/>
<keyword evidence="3" id="KW-0677">Repeat</keyword>
<evidence type="ECO:0000256" key="7">
    <source>
        <dbReference type="SAM" id="Coils"/>
    </source>
</evidence>
<dbReference type="InterPro" id="IPR042197">
    <property type="entry name" value="Apaf_helical"/>
</dbReference>
<feature type="coiled-coil region" evidence="7">
    <location>
        <begin position="70"/>
        <end position="97"/>
    </location>
</feature>
<dbReference type="Gene3D" id="3.80.10.10">
    <property type="entry name" value="Ribonuclease Inhibitor"/>
    <property type="match status" value="1"/>
</dbReference>
<keyword evidence="5" id="KW-0611">Plant defense</keyword>
<evidence type="ECO:0000256" key="1">
    <source>
        <dbReference type="ARBA" id="ARBA00008894"/>
    </source>
</evidence>
<reference evidence="12 13" key="1">
    <citation type="submission" date="2024-02" db="EMBL/GenBank/DDBJ databases">
        <title>High-quality chromosome-scale genome assembly of Pensacola bahiagrass (Paspalum notatum Flugge var. saurae).</title>
        <authorList>
            <person name="Vega J.M."/>
            <person name="Podio M."/>
            <person name="Orjuela J."/>
            <person name="Siena L.A."/>
            <person name="Pessino S.C."/>
            <person name="Combes M.C."/>
            <person name="Mariac C."/>
            <person name="Albertini E."/>
            <person name="Pupilli F."/>
            <person name="Ortiz J.P.A."/>
            <person name="Leblanc O."/>
        </authorList>
    </citation>
    <scope>NUCLEOTIDE SEQUENCE [LARGE SCALE GENOMIC DNA]</scope>
    <source>
        <strain evidence="12">R1</strain>
        <tissue evidence="12">Leaf</tissue>
    </source>
</reference>
<gene>
    <name evidence="12" type="ORF">U9M48_000323</name>
</gene>
<sequence>MWIMIIDARGDDDDLTDDLRSRRSVLPVESHNSPKFQTHRLRTMANIVMGTMGSLVPKLFELLKEEYNLQTEIKNRIRSLTGELEDAQAALRKVAQVPWDQLDEQVQLWAREVRELSYDMEDVLDIFLVQVKGRDSAKKEGSLKRLGEKMANLFKKSKTRRKISVSGRDIMTHLDEVTERCRRYKVDDIVARPATTTAVDPRLAAMYNKVKNLTGIDKSSSELISMLRTQQQGDVANTRLKIVSIVGVGGLGKTTLAKAVHEKLKGDFEHSAFVPVGRNPDLKKVFKDILIDLDKHRYLQYSTVILDERQLIDDLRCFFLANKRYFIVIDDIWEVQSWETIKLAFDGDDDNNQGARMIITTRKIDVATKRSAVYKLQPLPNDSSRDLVDNKPNEISNKILKKCGGIPLAIITMASLLTNKPRDKWYEIYKTIGFGHKNSNEAENTTMRILSFSYYDMPLHLRTCLLYLGAFPEDSIIDKGALIWRWLRVSFTRNKGHGYLKLREGYFNDLINRSLIQGVQEEDVNHHNRVDSITGCRVHDIVLDFIRFMSYKENFFTILDINGQGPPSKSPPVRRLAHHNLTMAHAATHQANNHFTEAKQTVRSFSAHGCAIESWAPLCSFTLLRVLAIEDCNPVGGRRLCVEQVGHLLHLRYLSLRGTHIRRIPEEIGGLRFLQTVDLERCNIVETPSGSSLPTQLVCLRIQFDQSGPAANNGDVGWVGRLTSLEELFIDERYQWKELGSLRKLRVLNANINVEDAESMRDFLDSISHLDRLQHLQIRNSSFRISEFEAAGWEAARFVLPRQLRLLYVGYPIKFRKLPPCINPSGLPNLSHLFLRMRDVDEQDLRNLGCLPELRCLFLAVDQCSAAISSNIIINDSSNVACYFPKLRRFRLVGAMVLLFVANNKEDGNKKVVSFHLWDGSSDISLPPLFDSEGDELQRSMSAASTATAYDDHGNKEEGSICIGKQGATTALPRCRFMPSLQVLEFYICGKATLDHHSWDNLMGWEYLSSLQEINVYIWQQPIPAAAAKLGLQKVEAVLRRAADEHPNRPTLHVDEW</sequence>
<dbReference type="PRINTS" id="PR00364">
    <property type="entry name" value="DISEASERSIST"/>
</dbReference>
<comment type="similarity">
    <text evidence="1">Belongs to the disease resistance NB-LRR family.</text>
</comment>
<keyword evidence="4" id="KW-0547">Nucleotide-binding</keyword>
<dbReference type="Proteomes" id="UP001341281">
    <property type="component" value="Chromosome 01"/>
</dbReference>
<dbReference type="InterPro" id="IPR036388">
    <property type="entry name" value="WH-like_DNA-bd_sf"/>
</dbReference>
<feature type="domain" description="Disease resistance R13L4/SHOC-2-like LRR" evidence="11">
    <location>
        <begin position="602"/>
        <end position="1052"/>
    </location>
</feature>
<evidence type="ECO:0000256" key="3">
    <source>
        <dbReference type="ARBA" id="ARBA00022737"/>
    </source>
</evidence>
<evidence type="ECO:0000256" key="5">
    <source>
        <dbReference type="ARBA" id="ARBA00022821"/>
    </source>
</evidence>
<dbReference type="Gene3D" id="1.10.10.10">
    <property type="entry name" value="Winged helix-like DNA-binding domain superfamily/Winged helix DNA-binding domain"/>
    <property type="match status" value="1"/>
</dbReference>
<name>A0AAQ3SI11_PASNO</name>
<dbReference type="InterPro" id="IPR027417">
    <property type="entry name" value="P-loop_NTPase"/>
</dbReference>
<protein>
    <submittedName>
        <fullName evidence="12">Uncharacterized protein</fullName>
    </submittedName>
</protein>
<evidence type="ECO:0000259" key="9">
    <source>
        <dbReference type="Pfam" id="PF18052"/>
    </source>
</evidence>
<feature type="domain" description="NB-ARC" evidence="8">
    <location>
        <begin position="237"/>
        <end position="392"/>
    </location>
</feature>
<dbReference type="InterPro" id="IPR055414">
    <property type="entry name" value="LRR_R13L4/SHOC2-like"/>
</dbReference>
<accession>A0AAQ3SI11</accession>
<dbReference type="SUPFAM" id="SSF52540">
    <property type="entry name" value="P-loop containing nucleoside triphosphate hydrolases"/>
    <property type="match status" value="1"/>
</dbReference>